<sequence length="35" mass="4067">MQYANIDCARTPSFRILATPIHATHRLFTYSDQVK</sequence>
<dbReference type="EMBL" id="GBXM01031076">
    <property type="protein sequence ID" value="JAH77501.1"/>
    <property type="molecule type" value="Transcribed_RNA"/>
</dbReference>
<organism evidence="1">
    <name type="scientific">Anguilla anguilla</name>
    <name type="common">European freshwater eel</name>
    <name type="synonym">Muraena anguilla</name>
    <dbReference type="NCBI Taxonomy" id="7936"/>
    <lineage>
        <taxon>Eukaryota</taxon>
        <taxon>Metazoa</taxon>
        <taxon>Chordata</taxon>
        <taxon>Craniata</taxon>
        <taxon>Vertebrata</taxon>
        <taxon>Euteleostomi</taxon>
        <taxon>Actinopterygii</taxon>
        <taxon>Neopterygii</taxon>
        <taxon>Teleostei</taxon>
        <taxon>Anguilliformes</taxon>
        <taxon>Anguillidae</taxon>
        <taxon>Anguilla</taxon>
    </lineage>
</organism>
<protein>
    <submittedName>
        <fullName evidence="1">Uncharacterized protein</fullName>
    </submittedName>
</protein>
<reference evidence="1" key="2">
    <citation type="journal article" date="2015" name="Fish Shellfish Immunol.">
        <title>Early steps in the European eel (Anguilla anguilla)-Vibrio vulnificus interaction in the gills: Role of the RtxA13 toxin.</title>
        <authorList>
            <person name="Callol A."/>
            <person name="Pajuelo D."/>
            <person name="Ebbesson L."/>
            <person name="Teles M."/>
            <person name="MacKenzie S."/>
            <person name="Amaro C."/>
        </authorList>
    </citation>
    <scope>NUCLEOTIDE SEQUENCE</scope>
</reference>
<proteinExistence type="predicted"/>
<reference evidence="1" key="1">
    <citation type="submission" date="2014-11" db="EMBL/GenBank/DDBJ databases">
        <authorList>
            <person name="Amaro Gonzalez C."/>
        </authorList>
    </citation>
    <scope>NUCLEOTIDE SEQUENCE</scope>
</reference>
<dbReference type="AlphaFoldDB" id="A0A0E9VHM4"/>
<evidence type="ECO:0000313" key="1">
    <source>
        <dbReference type="EMBL" id="JAH77501.1"/>
    </source>
</evidence>
<name>A0A0E9VHM4_ANGAN</name>
<accession>A0A0E9VHM4</accession>